<proteinExistence type="predicted"/>
<gene>
    <name evidence="2" type="ORF">SLEP1_g47356</name>
</gene>
<dbReference type="Proteomes" id="UP001054252">
    <property type="component" value="Unassembled WGS sequence"/>
</dbReference>
<organism evidence="2 3">
    <name type="scientific">Rubroshorea leprosula</name>
    <dbReference type="NCBI Taxonomy" id="152421"/>
    <lineage>
        <taxon>Eukaryota</taxon>
        <taxon>Viridiplantae</taxon>
        <taxon>Streptophyta</taxon>
        <taxon>Embryophyta</taxon>
        <taxon>Tracheophyta</taxon>
        <taxon>Spermatophyta</taxon>
        <taxon>Magnoliopsida</taxon>
        <taxon>eudicotyledons</taxon>
        <taxon>Gunneridae</taxon>
        <taxon>Pentapetalae</taxon>
        <taxon>rosids</taxon>
        <taxon>malvids</taxon>
        <taxon>Malvales</taxon>
        <taxon>Dipterocarpaceae</taxon>
        <taxon>Rubroshorea</taxon>
    </lineage>
</organism>
<dbReference type="EMBL" id="BPVZ01000135">
    <property type="protein sequence ID" value="GKV39609.1"/>
    <property type="molecule type" value="Genomic_DNA"/>
</dbReference>
<sequence>MIQRVGIEGVIAVNSSSLGAMGTPFERARELKRKREEELDGAQQQFSEDNFLESATR</sequence>
<feature type="region of interest" description="Disordered" evidence="1">
    <location>
        <begin position="32"/>
        <end position="57"/>
    </location>
</feature>
<evidence type="ECO:0000313" key="3">
    <source>
        <dbReference type="Proteomes" id="UP001054252"/>
    </source>
</evidence>
<protein>
    <submittedName>
        <fullName evidence="2">Uncharacterized protein</fullName>
    </submittedName>
</protein>
<evidence type="ECO:0000313" key="2">
    <source>
        <dbReference type="EMBL" id="GKV39609.1"/>
    </source>
</evidence>
<feature type="compositionally biased region" description="Polar residues" evidence="1">
    <location>
        <begin position="42"/>
        <end position="57"/>
    </location>
</feature>
<accession>A0AAV5LRX7</accession>
<evidence type="ECO:0000256" key="1">
    <source>
        <dbReference type="SAM" id="MobiDB-lite"/>
    </source>
</evidence>
<name>A0AAV5LRX7_9ROSI</name>
<reference evidence="2 3" key="1">
    <citation type="journal article" date="2021" name="Commun. Biol.">
        <title>The genome of Shorea leprosula (Dipterocarpaceae) highlights the ecological relevance of drought in aseasonal tropical rainforests.</title>
        <authorList>
            <person name="Ng K.K.S."/>
            <person name="Kobayashi M.J."/>
            <person name="Fawcett J.A."/>
            <person name="Hatakeyama M."/>
            <person name="Paape T."/>
            <person name="Ng C.H."/>
            <person name="Ang C.C."/>
            <person name="Tnah L.H."/>
            <person name="Lee C.T."/>
            <person name="Nishiyama T."/>
            <person name="Sese J."/>
            <person name="O'Brien M.J."/>
            <person name="Copetti D."/>
            <person name="Mohd Noor M.I."/>
            <person name="Ong R.C."/>
            <person name="Putra M."/>
            <person name="Sireger I.Z."/>
            <person name="Indrioko S."/>
            <person name="Kosugi Y."/>
            <person name="Izuno A."/>
            <person name="Isagi Y."/>
            <person name="Lee S.L."/>
            <person name="Shimizu K.K."/>
        </authorList>
    </citation>
    <scope>NUCLEOTIDE SEQUENCE [LARGE SCALE GENOMIC DNA]</scope>
    <source>
        <strain evidence="2">214</strain>
    </source>
</reference>
<keyword evidence="3" id="KW-1185">Reference proteome</keyword>
<dbReference type="AlphaFoldDB" id="A0AAV5LRX7"/>
<comment type="caution">
    <text evidence="2">The sequence shown here is derived from an EMBL/GenBank/DDBJ whole genome shotgun (WGS) entry which is preliminary data.</text>
</comment>